<name>A0ABT8QY88_9FIRM</name>
<protein>
    <recommendedName>
        <fullName evidence="3">Class I SAM-dependent methyltransferase</fullName>
    </recommendedName>
</protein>
<organism evidence="1 2">
    <name type="scientific">Desulfosporosinus nitroreducens</name>
    <dbReference type="NCBI Taxonomy" id="2018668"/>
    <lineage>
        <taxon>Bacteria</taxon>
        <taxon>Bacillati</taxon>
        <taxon>Bacillota</taxon>
        <taxon>Clostridia</taxon>
        <taxon>Eubacteriales</taxon>
        <taxon>Desulfitobacteriaceae</taxon>
        <taxon>Desulfosporosinus</taxon>
    </lineage>
</organism>
<dbReference type="InterPro" id="IPR029063">
    <property type="entry name" value="SAM-dependent_MTases_sf"/>
</dbReference>
<accession>A0ABT8QY88</accession>
<comment type="caution">
    <text evidence="1">The sequence shown here is derived from an EMBL/GenBank/DDBJ whole genome shotgun (WGS) entry which is preliminary data.</text>
</comment>
<sequence>MNTKNKIFIFINNSYIKINARTNIFYELPKNDDFPLGNYVAKYIIFHEKELNNYLNYIDSVEINDFAKKVAGYSTERTIKTVIKLNQYVEVDTILANKLYDLYEDFMVKVFEKLYLNGSINFAWINRIVMEHQLKLSSILGTIDELRIFSNTKKFVEPIPCSEYSVALQLRILDINIERIKEPILDFGCGSKATLVHYLRKLGLEAYGVDRITNNKLYTIQTDWFNYELKPNYWGTIISHLSFSNHFKRTHFKKNGNYIEYARKYMELLNSLKPGGEFYYTPNLPFIEQFLSPKSYKINKYFLNYDVQENREPLDIMSVRIEKLIKATIENEQQIQALSIY</sequence>
<dbReference type="RefSeq" id="WP_302050267.1">
    <property type="nucleotide sequence ID" value="NZ_JAMJEV010000034.1"/>
</dbReference>
<dbReference type="Proteomes" id="UP001176021">
    <property type="component" value="Unassembled WGS sequence"/>
</dbReference>
<reference evidence="1" key="1">
    <citation type="submission" date="2022-05" db="EMBL/GenBank/DDBJ databases">
        <title>Expanded diversity of anoxic marine methylotrophy in a Black Sea sulfate reducing microorganism.</title>
        <authorList>
            <person name="Fischer P.Q."/>
            <person name="Stams A.J.M."/>
            <person name="Villanueva L."/>
            <person name="Sousa D.Z."/>
        </authorList>
    </citation>
    <scope>NUCLEOTIDE SEQUENCE</scope>
    <source>
        <strain evidence="1">P130</strain>
    </source>
</reference>
<proteinExistence type="predicted"/>
<gene>
    <name evidence="1" type="ORF">M8H41_23920</name>
</gene>
<dbReference type="SUPFAM" id="SSF53335">
    <property type="entry name" value="S-adenosyl-L-methionine-dependent methyltransferases"/>
    <property type="match status" value="1"/>
</dbReference>
<keyword evidence="2" id="KW-1185">Reference proteome</keyword>
<dbReference type="EMBL" id="JAMJEV010000034">
    <property type="protein sequence ID" value="MDO0825857.1"/>
    <property type="molecule type" value="Genomic_DNA"/>
</dbReference>
<evidence type="ECO:0000313" key="1">
    <source>
        <dbReference type="EMBL" id="MDO0825857.1"/>
    </source>
</evidence>
<evidence type="ECO:0000313" key="2">
    <source>
        <dbReference type="Proteomes" id="UP001176021"/>
    </source>
</evidence>
<evidence type="ECO:0008006" key="3">
    <source>
        <dbReference type="Google" id="ProtNLM"/>
    </source>
</evidence>
<dbReference type="Gene3D" id="3.40.50.150">
    <property type="entry name" value="Vaccinia Virus protein VP39"/>
    <property type="match status" value="1"/>
</dbReference>